<accession>A0A1B2E0J4</accession>
<name>A0A1B2E0J4_9BACL</name>
<evidence type="ECO:0008006" key="5">
    <source>
        <dbReference type="Google" id="ProtNLM"/>
    </source>
</evidence>
<evidence type="ECO:0000313" key="3">
    <source>
        <dbReference type="EMBL" id="OOC59379.1"/>
    </source>
</evidence>
<evidence type="ECO:0000313" key="2">
    <source>
        <dbReference type="EMBL" id="ANY73451.1"/>
    </source>
</evidence>
<dbReference type="Proteomes" id="UP000189059">
    <property type="component" value="Unassembled WGS sequence"/>
</dbReference>
<sequence length="124" mass="14467">MKNVLILLLLTLLVSGCSKNNTEKATDFLLENQTNEVTVVVFTNKSLEDSYTETLQKNIDYINNNLRIDKPITNVSFIDVSQDQKFNYERIFDLNTFPQIVLFEKDEIVLKTTDSEELIRHYEN</sequence>
<dbReference type="RefSeq" id="WP_077570497.1">
    <property type="nucleotide sequence ID" value="NZ_CP016809.1"/>
</dbReference>
<dbReference type="PROSITE" id="PS51257">
    <property type="entry name" value="PROKAR_LIPOPROTEIN"/>
    <property type="match status" value="1"/>
</dbReference>
<feature type="signal peptide" evidence="1">
    <location>
        <begin position="1"/>
        <end position="20"/>
    </location>
</feature>
<evidence type="ECO:0000256" key="1">
    <source>
        <dbReference type="SAM" id="SignalP"/>
    </source>
</evidence>
<proteinExistence type="predicted"/>
<reference evidence="3 4" key="2">
    <citation type="submission" date="2016-12" db="EMBL/GenBank/DDBJ databases">
        <title>Genome sequencing and description of Paenibacillus sp. nov. from high altitude lake in the Indian Trans- Himalayas.</title>
        <authorList>
            <person name="Kiran S."/>
            <person name="Swarnkar M.K."/>
            <person name="Rana A."/>
            <person name="Tewari R."/>
            <person name="Gulati A."/>
        </authorList>
    </citation>
    <scope>NUCLEOTIDE SEQUENCE [LARGE SCALE GENOMIC DNA]</scope>
    <source>
        <strain evidence="3 4">IHBB 9951</strain>
    </source>
</reference>
<feature type="chain" id="PRO_5038397624" description="Thioredoxin domain-containing protein" evidence="1">
    <location>
        <begin position="21"/>
        <end position="124"/>
    </location>
</feature>
<dbReference type="EMBL" id="CP016809">
    <property type="protein sequence ID" value="ANY73451.1"/>
    <property type="molecule type" value="Genomic_DNA"/>
</dbReference>
<dbReference type="GeneID" id="48309191"/>
<keyword evidence="4" id="KW-1185">Reference proteome</keyword>
<keyword evidence="1" id="KW-0732">Signal</keyword>
<evidence type="ECO:0000313" key="4">
    <source>
        <dbReference type="Proteomes" id="UP000189059"/>
    </source>
</evidence>
<dbReference type="EMBL" id="MRVI01000002">
    <property type="protein sequence ID" value="OOC59379.1"/>
    <property type="molecule type" value="Genomic_DNA"/>
</dbReference>
<protein>
    <recommendedName>
        <fullName evidence="5">Thioredoxin domain-containing protein</fullName>
    </recommendedName>
</protein>
<dbReference type="KEGG" id="pib:BBD41_13135"/>
<reference evidence="2" key="1">
    <citation type="submission" date="2016-08" db="EMBL/GenBank/DDBJ databases">
        <title>Complete Genome Seqeunce of Paenibacillus sp. nov. IHBB 9852 from high altitute lake of Indian trans-Himalayas.</title>
        <authorList>
            <person name="Kiran S."/>
            <person name="Swarnkar M.K."/>
            <person name="Rana A."/>
            <person name="Tewari R."/>
            <person name="Gulati A."/>
        </authorList>
    </citation>
    <scope>NUCLEOTIDE SEQUENCE [LARGE SCALE GENOMIC DNA]</scope>
    <source>
        <strain evidence="2">IHBB 9852</strain>
    </source>
</reference>
<organism evidence="2">
    <name type="scientific">Paenibacillus ihbetae</name>
    <dbReference type="NCBI Taxonomy" id="1870820"/>
    <lineage>
        <taxon>Bacteria</taxon>
        <taxon>Bacillati</taxon>
        <taxon>Bacillota</taxon>
        <taxon>Bacilli</taxon>
        <taxon>Bacillales</taxon>
        <taxon>Paenibacillaceae</taxon>
        <taxon>Paenibacillus</taxon>
    </lineage>
</organism>
<gene>
    <name evidence="3" type="ORF">BBD40_27575</name>
    <name evidence="2" type="ORF">BBD41_13135</name>
</gene>
<dbReference type="OrthoDB" id="2654261at2"/>
<dbReference type="AlphaFoldDB" id="A0A1B2E0J4"/>